<dbReference type="AlphaFoldDB" id="A0A423W4T8"/>
<gene>
    <name evidence="2" type="ORF">VMCG_07089</name>
</gene>
<evidence type="ECO:0000313" key="2">
    <source>
        <dbReference type="EMBL" id="ROV98339.1"/>
    </source>
</evidence>
<feature type="region of interest" description="Disordered" evidence="1">
    <location>
        <begin position="1"/>
        <end position="34"/>
    </location>
</feature>
<dbReference type="Proteomes" id="UP000283895">
    <property type="component" value="Unassembled WGS sequence"/>
</dbReference>
<evidence type="ECO:0000313" key="3">
    <source>
        <dbReference type="Proteomes" id="UP000283895"/>
    </source>
</evidence>
<proteinExistence type="predicted"/>
<name>A0A423W4T8_9PEZI</name>
<keyword evidence="3" id="KW-1185">Reference proteome</keyword>
<organism evidence="2 3">
    <name type="scientific">Cytospora schulzeri</name>
    <dbReference type="NCBI Taxonomy" id="448051"/>
    <lineage>
        <taxon>Eukaryota</taxon>
        <taxon>Fungi</taxon>
        <taxon>Dikarya</taxon>
        <taxon>Ascomycota</taxon>
        <taxon>Pezizomycotina</taxon>
        <taxon>Sordariomycetes</taxon>
        <taxon>Sordariomycetidae</taxon>
        <taxon>Diaporthales</taxon>
        <taxon>Cytosporaceae</taxon>
        <taxon>Cytospora</taxon>
    </lineage>
</organism>
<dbReference type="OrthoDB" id="4793569at2759"/>
<feature type="compositionally biased region" description="Basic and acidic residues" evidence="1">
    <location>
        <begin position="23"/>
        <end position="34"/>
    </location>
</feature>
<protein>
    <submittedName>
        <fullName evidence="2">Uncharacterized protein</fullName>
    </submittedName>
</protein>
<reference evidence="2 3" key="1">
    <citation type="submission" date="2015-09" db="EMBL/GenBank/DDBJ databases">
        <title>Host preference determinants of Valsa canker pathogens revealed by comparative genomics.</title>
        <authorList>
            <person name="Yin Z."/>
            <person name="Huang L."/>
        </authorList>
    </citation>
    <scope>NUCLEOTIDE SEQUENCE [LARGE SCALE GENOMIC DNA]</scope>
    <source>
        <strain evidence="2 3">03-1</strain>
    </source>
</reference>
<evidence type="ECO:0000256" key="1">
    <source>
        <dbReference type="SAM" id="MobiDB-lite"/>
    </source>
</evidence>
<dbReference type="EMBL" id="LKEA01000026">
    <property type="protein sequence ID" value="ROV98339.1"/>
    <property type="molecule type" value="Genomic_DNA"/>
</dbReference>
<sequence>MTRTWSSVAPELSSADSSNLSHDQGRPAKRTRLEVPRKNYPSIPWLTESWLARIVPYERIATAGPRPGVDIIGQDLLDHHINRLPNITGLQDFTPVRNSNGEQLGHRIKVLTWPMSKQDALKVKEFAA</sequence>
<accession>A0A423W4T8</accession>
<comment type="caution">
    <text evidence="2">The sequence shown here is derived from an EMBL/GenBank/DDBJ whole genome shotgun (WGS) entry which is preliminary data.</text>
</comment>